<dbReference type="CDD" id="cd07247">
    <property type="entry name" value="SgaA_N_like"/>
    <property type="match status" value="1"/>
</dbReference>
<protein>
    <submittedName>
        <fullName evidence="2">VOC family protein</fullName>
    </submittedName>
</protein>
<dbReference type="PANTHER" id="PTHR33993:SF1">
    <property type="entry name" value="GLYOXALASE FAMILY PROTEIN"/>
    <property type="match status" value="1"/>
</dbReference>
<dbReference type="InterPro" id="IPR052164">
    <property type="entry name" value="Anthracycline_SecMetBiosynth"/>
</dbReference>
<dbReference type="Gene3D" id="3.10.180.10">
    <property type="entry name" value="2,3-Dihydroxybiphenyl 1,2-Dioxygenase, domain 1"/>
    <property type="match status" value="1"/>
</dbReference>
<sequence length="116" mass="12617">MKPSEGHITYIEFPAPSRESLHAARAFYGQAFGWMYQPWGDDYMDTAGSGIGSGMTCDHPPCKPLAVIYTADLEAACAKVRQAGGAITQEIFAFPGGRRFHFTDPAGNELAVWSDK</sequence>
<feature type="domain" description="Glyoxalase/fosfomycin resistance/dioxygenase" evidence="1">
    <location>
        <begin position="65"/>
        <end position="111"/>
    </location>
</feature>
<organism evidence="2 3">
    <name type="scientific">Ottowia cancrivicina</name>
    <dbReference type="NCBI Taxonomy" id="3040346"/>
    <lineage>
        <taxon>Bacteria</taxon>
        <taxon>Pseudomonadati</taxon>
        <taxon>Pseudomonadota</taxon>
        <taxon>Betaproteobacteria</taxon>
        <taxon>Burkholderiales</taxon>
        <taxon>Comamonadaceae</taxon>
        <taxon>Ottowia</taxon>
    </lineage>
</organism>
<accession>A0AAW6RJ85</accession>
<dbReference type="Proteomes" id="UP001237156">
    <property type="component" value="Unassembled WGS sequence"/>
</dbReference>
<dbReference type="RefSeq" id="WP_102284473.1">
    <property type="nucleotide sequence ID" value="NZ_JARVII010000027.1"/>
</dbReference>
<dbReference type="SUPFAM" id="SSF54593">
    <property type="entry name" value="Glyoxalase/Bleomycin resistance protein/Dihydroxybiphenyl dioxygenase"/>
    <property type="match status" value="1"/>
</dbReference>
<dbReference type="AlphaFoldDB" id="A0AAW6RJ85"/>
<dbReference type="InterPro" id="IPR004360">
    <property type="entry name" value="Glyas_Fos-R_dOase_dom"/>
</dbReference>
<name>A0AAW6RJ85_9BURK</name>
<dbReference type="InterPro" id="IPR029068">
    <property type="entry name" value="Glyas_Bleomycin-R_OHBP_Dase"/>
</dbReference>
<dbReference type="EMBL" id="JARVII010000027">
    <property type="protein sequence ID" value="MDG9700229.1"/>
    <property type="molecule type" value="Genomic_DNA"/>
</dbReference>
<dbReference type="Pfam" id="PF00903">
    <property type="entry name" value="Glyoxalase"/>
    <property type="match status" value="1"/>
</dbReference>
<reference evidence="2 3" key="1">
    <citation type="submission" date="2023-04" db="EMBL/GenBank/DDBJ databases">
        <title>Ottowia paracancer sp. nov., isolated from human stomach.</title>
        <authorList>
            <person name="Song Y."/>
        </authorList>
    </citation>
    <scope>NUCLEOTIDE SEQUENCE [LARGE SCALE GENOMIC DNA]</scope>
    <source>
        <strain evidence="2 3">10c7w1</strain>
    </source>
</reference>
<evidence type="ECO:0000313" key="2">
    <source>
        <dbReference type="EMBL" id="MDG9700229.1"/>
    </source>
</evidence>
<keyword evidence="3" id="KW-1185">Reference proteome</keyword>
<evidence type="ECO:0000259" key="1">
    <source>
        <dbReference type="Pfam" id="PF00903"/>
    </source>
</evidence>
<gene>
    <name evidence="2" type="ORF">QB898_11005</name>
</gene>
<dbReference type="PANTHER" id="PTHR33993">
    <property type="entry name" value="GLYOXALASE-RELATED"/>
    <property type="match status" value="1"/>
</dbReference>
<evidence type="ECO:0000313" key="3">
    <source>
        <dbReference type="Proteomes" id="UP001237156"/>
    </source>
</evidence>
<proteinExistence type="predicted"/>
<comment type="caution">
    <text evidence="2">The sequence shown here is derived from an EMBL/GenBank/DDBJ whole genome shotgun (WGS) entry which is preliminary data.</text>
</comment>